<dbReference type="Gene3D" id="3.40.50.300">
    <property type="entry name" value="P-loop containing nucleotide triphosphate hydrolases"/>
    <property type="match status" value="2"/>
</dbReference>
<keyword evidence="3 12" id="KW-0812">Transmembrane</keyword>
<dbReference type="CDD" id="cd03263">
    <property type="entry name" value="ABC_subfamily_A"/>
    <property type="match status" value="2"/>
</dbReference>
<dbReference type="GeneID" id="589328"/>
<dbReference type="PROSITE" id="PS50893">
    <property type="entry name" value="ABC_TRANSPORTER_2"/>
    <property type="match status" value="2"/>
</dbReference>
<dbReference type="PANTHER" id="PTHR19229:SF185">
    <property type="entry name" value="ABC TRANSPORTER DOMAIN-CONTAINING PROTEIN"/>
    <property type="match status" value="1"/>
</dbReference>
<dbReference type="InterPro" id="IPR027417">
    <property type="entry name" value="P-loop_NTPase"/>
</dbReference>
<feature type="transmembrane region" description="Helical" evidence="12">
    <location>
        <begin position="2043"/>
        <end position="2065"/>
    </location>
</feature>
<keyword evidence="5" id="KW-0067">ATP-binding</keyword>
<feature type="transmembrane region" description="Helical" evidence="12">
    <location>
        <begin position="910"/>
        <end position="930"/>
    </location>
</feature>
<feature type="region of interest" description="Disordered" evidence="11">
    <location>
        <begin position="1576"/>
        <end position="1605"/>
    </location>
</feature>
<dbReference type="EnsemblMetazoa" id="XM_030996815">
    <property type="protein sequence ID" value="XP_030852675"/>
    <property type="gene ID" value="LOC589328"/>
</dbReference>
<reference evidence="15" key="1">
    <citation type="submission" date="2015-02" db="EMBL/GenBank/DDBJ databases">
        <title>Genome sequencing for Strongylocentrotus purpuratus.</title>
        <authorList>
            <person name="Murali S."/>
            <person name="Liu Y."/>
            <person name="Vee V."/>
            <person name="English A."/>
            <person name="Wang M."/>
            <person name="Skinner E."/>
            <person name="Han Y."/>
            <person name="Muzny D.M."/>
            <person name="Worley K.C."/>
            <person name="Gibbs R.A."/>
        </authorList>
    </citation>
    <scope>NUCLEOTIDE SEQUENCE</scope>
</reference>
<feature type="compositionally biased region" description="Polar residues" evidence="11">
    <location>
        <begin position="1576"/>
        <end position="1596"/>
    </location>
</feature>
<reference evidence="14" key="2">
    <citation type="submission" date="2021-01" db="UniProtKB">
        <authorList>
            <consortium name="EnsemblMetazoa"/>
        </authorList>
    </citation>
    <scope>IDENTIFICATION</scope>
</reference>
<feature type="transmembrane region" description="Helical" evidence="12">
    <location>
        <begin position="942"/>
        <end position="961"/>
    </location>
</feature>
<keyword evidence="4" id="KW-0547">Nucleotide-binding</keyword>
<evidence type="ECO:0000256" key="9">
    <source>
        <dbReference type="ARBA" id="ARBA00023157"/>
    </source>
</evidence>
<feature type="transmembrane region" description="Helical" evidence="12">
    <location>
        <begin position="23"/>
        <end position="42"/>
    </location>
</feature>
<evidence type="ECO:0000256" key="4">
    <source>
        <dbReference type="ARBA" id="ARBA00022741"/>
    </source>
</evidence>
<keyword evidence="7 12" id="KW-1133">Transmembrane helix</keyword>
<feature type="region of interest" description="Disordered" evidence="11">
    <location>
        <begin position="1492"/>
        <end position="1564"/>
    </location>
</feature>
<evidence type="ECO:0000256" key="3">
    <source>
        <dbReference type="ARBA" id="ARBA00022692"/>
    </source>
</evidence>
<feature type="compositionally biased region" description="Basic residues" evidence="11">
    <location>
        <begin position="1554"/>
        <end position="1564"/>
    </location>
</feature>
<dbReference type="SUPFAM" id="SSF52540">
    <property type="entry name" value="P-loop containing nucleoside triphosphate hydrolases"/>
    <property type="match status" value="2"/>
</dbReference>
<dbReference type="SMART" id="SM00382">
    <property type="entry name" value="AAA"/>
    <property type="match status" value="2"/>
</dbReference>
<keyword evidence="2" id="KW-0597">Phosphoprotein</keyword>
<keyword evidence="15" id="KW-1185">Reference proteome</keyword>
<feature type="domain" description="ABC transporter" evidence="13">
    <location>
        <begin position="1071"/>
        <end position="1302"/>
    </location>
</feature>
<evidence type="ECO:0000259" key="13">
    <source>
        <dbReference type="PROSITE" id="PS50893"/>
    </source>
</evidence>
<proteinExistence type="predicted"/>
<organism evidence="14 15">
    <name type="scientific">Strongylocentrotus purpuratus</name>
    <name type="common">Purple sea urchin</name>
    <dbReference type="NCBI Taxonomy" id="7668"/>
    <lineage>
        <taxon>Eukaryota</taxon>
        <taxon>Metazoa</taxon>
        <taxon>Echinodermata</taxon>
        <taxon>Eleutherozoa</taxon>
        <taxon>Echinozoa</taxon>
        <taxon>Echinoidea</taxon>
        <taxon>Euechinoidea</taxon>
        <taxon>Echinacea</taxon>
        <taxon>Camarodonta</taxon>
        <taxon>Echinidea</taxon>
        <taxon>Strongylocentrotidae</taxon>
        <taxon>Strongylocentrotus</taxon>
    </lineage>
</organism>
<dbReference type="FunCoup" id="A0A7M7PJN5">
    <property type="interactions" value="970"/>
</dbReference>
<feature type="domain" description="ABC transporter" evidence="13">
    <location>
        <begin position="2219"/>
        <end position="2453"/>
    </location>
</feature>
<feature type="compositionally biased region" description="Acidic residues" evidence="11">
    <location>
        <begin position="1506"/>
        <end position="1515"/>
    </location>
</feature>
<evidence type="ECO:0000256" key="5">
    <source>
        <dbReference type="ARBA" id="ARBA00022840"/>
    </source>
</evidence>
<feature type="transmembrane region" description="Helical" evidence="12">
    <location>
        <begin position="1661"/>
        <end position="1683"/>
    </location>
</feature>
<dbReference type="InterPro" id="IPR056264">
    <property type="entry name" value="R2_ABCA1-4-like"/>
</dbReference>
<dbReference type="PROSITE" id="PS00211">
    <property type="entry name" value="ABC_TRANSPORTER_1"/>
    <property type="match status" value="1"/>
</dbReference>
<dbReference type="InterPro" id="IPR013525">
    <property type="entry name" value="ABC2_TM"/>
</dbReference>
<dbReference type="GO" id="GO:0042626">
    <property type="term" value="F:ATPase-coupled transmembrane transporter activity"/>
    <property type="evidence" value="ECO:0000318"/>
    <property type="project" value="GO_Central"/>
</dbReference>
<feature type="region of interest" description="Disordered" evidence="11">
    <location>
        <begin position="443"/>
        <end position="493"/>
    </location>
</feature>
<evidence type="ECO:0000256" key="11">
    <source>
        <dbReference type="SAM" id="MobiDB-lite"/>
    </source>
</evidence>
<dbReference type="InParanoid" id="A0A7M7PJN5"/>
<evidence type="ECO:0000256" key="10">
    <source>
        <dbReference type="ARBA" id="ARBA00023180"/>
    </source>
</evidence>
<dbReference type="PANTHER" id="PTHR19229">
    <property type="entry name" value="ATP-BINDING CASSETTE TRANSPORTER SUBFAMILY A ABCA"/>
    <property type="match status" value="1"/>
</dbReference>
<feature type="transmembrane region" description="Helical" evidence="12">
    <location>
        <begin position="845"/>
        <end position="869"/>
    </location>
</feature>
<dbReference type="RefSeq" id="XP_030852675.1">
    <property type="nucleotide sequence ID" value="XM_030996815.1"/>
</dbReference>
<feature type="transmembrane region" description="Helical" evidence="12">
    <location>
        <begin position="987"/>
        <end position="1008"/>
    </location>
</feature>
<evidence type="ECO:0000256" key="2">
    <source>
        <dbReference type="ARBA" id="ARBA00022553"/>
    </source>
</evidence>
<dbReference type="GO" id="GO:0005524">
    <property type="term" value="F:ATP binding"/>
    <property type="evidence" value="ECO:0007669"/>
    <property type="project" value="UniProtKB-KW"/>
</dbReference>
<dbReference type="FunFam" id="3.40.50.300:FF:000232">
    <property type="entry name" value="ATP-binding cassette, sub-family A (ABC1), member 1"/>
    <property type="match status" value="1"/>
</dbReference>
<evidence type="ECO:0000256" key="6">
    <source>
        <dbReference type="ARBA" id="ARBA00022967"/>
    </source>
</evidence>
<dbReference type="Pfam" id="PF23321">
    <property type="entry name" value="R1_ABCA1"/>
    <property type="match status" value="1"/>
</dbReference>
<evidence type="ECO:0000256" key="12">
    <source>
        <dbReference type="SAM" id="Phobius"/>
    </source>
</evidence>
<dbReference type="GO" id="GO:0006869">
    <property type="term" value="P:lipid transport"/>
    <property type="evidence" value="ECO:0000318"/>
    <property type="project" value="GO_Central"/>
</dbReference>
<dbReference type="Pfam" id="PF00005">
    <property type="entry name" value="ABC_tran"/>
    <property type="match status" value="2"/>
</dbReference>
<keyword evidence="9" id="KW-1015">Disulfide bond</keyword>
<dbReference type="GO" id="GO:0016020">
    <property type="term" value="C:membrane"/>
    <property type="evidence" value="ECO:0007669"/>
    <property type="project" value="UniProtKB-SubCell"/>
</dbReference>
<keyword evidence="8 12" id="KW-0472">Membrane</keyword>
<dbReference type="OMA" id="ECSESIT"/>
<feature type="transmembrane region" description="Helical" evidence="12">
    <location>
        <begin position="804"/>
        <end position="825"/>
    </location>
</feature>
<evidence type="ECO:0000256" key="7">
    <source>
        <dbReference type="ARBA" id="ARBA00022989"/>
    </source>
</evidence>
<feature type="transmembrane region" description="Helical" evidence="12">
    <location>
        <begin position="881"/>
        <end position="904"/>
    </location>
</feature>
<evidence type="ECO:0000313" key="14">
    <source>
        <dbReference type="EnsemblMetazoa" id="XP_030852675"/>
    </source>
</evidence>
<feature type="transmembrane region" description="Helical" evidence="12">
    <location>
        <begin position="2012"/>
        <end position="2031"/>
    </location>
</feature>
<dbReference type="FunFam" id="3.40.50.300:FF:000264">
    <property type="entry name" value="ATP-binding cassette, sub-family A (ABC1), member 1"/>
    <property type="match status" value="1"/>
</dbReference>
<sequence>MGFLMQLYLLVWKNFTSRKRQKIRILIELLWPLVIFIILAAVRRDEPPEFKHECHFSAKAMPSAGMVPFLQSLMCDTLNSCRKDELESDVPGKVNDFSQAKLSILIEDIQKILGNKTFVDDVEKILIQLGDLERQGDWLNRGNDWWDRAQVDPGSPSLPDLSSLSGLLDDPAAVRSYLKSQVGLSPDVADAILASRPNPAEIFALTDPSTLELACELGGVGNLFGIEDPELRAKTNRELCALNQEQYTEIAQELLSHLDPTAVASLAGSASDSTTSGSVTLSDILTDPAAFEELLKTDLGIDPNVTEELMNTPINPRELQLLLQGSGMHDTVCNETALGQIIQPQNPGDLDDISRTLCNLTSSQLDEFSKDLWQSLDKQKFIDWARNNSDVPPNVYDDIKQIMQEIQELESFRNLTSEIEDILKSNDTGQLICGDLPFLTLGGLPSLGGDDQQPPAAGEPEEPVEPIEPVEPVEPGDNPTFPPLSGGDGDNNNSTIPGTERCPWLVDILQSGSQSTKQTQYVLSLFLPIIQGYIFYTPNTTATRQIMKEADEMFNSLRDMKDLAEKWMQVSPCIRAFVENQDLRTMATCLNRSSQGLSPFPDNPSDLLPVTSLPGGVTLPPIPPTIPPVLRNNSYLPDLFGNDTQDILNLLDAMDSLANTTLSVLNCFELDRFRPYKNEMDLVDDAKVHIENYTFWAGIVFTNVDPDPESTYIPPLLDYKIRMDSAFSESTTKLTDQYWTPGPRKNIRDRKYFESGFIFIQDILEQAIIKVMTGKEDLGAGMYIKQFPYPCYINDLFVQSLSGVLPLFMIISWIFSVAMIIKGIVYEKERRLKEVMKVMGLSNGVHWLAWLIDSFLVMFTSCVLLVLVLKLGKIITYSDGGILLLFLVSFCVSTIMLCFLISVFFSKANLSAACGAVIFFLTYVPFTLVITWDSYLTRGAKFGVSLLNTIAFGYGSVYLSLYEVQGTGVQWNNINTSPLNGENGFTFMQVLAMMWLDAFIYGMLTWYIEAVMPGQYGMPRPLYFPFTRSYWCGHGKPNNTDGESIDMNHARFRGAPNSDVEADPAHLPLGVAIRHLLKIYSTGKKLAVDNLSVNFYEGQITSFLGHNGAGKTTTMSILTGLFPPTEGTAYIYGRDIRTSIDEIRHSLGMCPQHNVLFDKLTVAEHLWFYARLKGGTANDVAIEMEQMLQDLYLPHKRDEYSANLSGGMKRKLSIAIAFMAGSKTVILDEPTAGVDPYARREIWDLLSKYKTGRTIIMSTHHMDEADILGDRIAIIAKGKLRCCGSSLFLKSHFGSGYYLVLTKQTGGFGRSRSMDEKDDDVAPLDLTSGDGDVIHAEKASEAGDVPDLGYCSEAVITAFIKKFVPKATVAENIGTEISYQLPLTSARNQQLSKMFRELEMNMDKLYISSYGLSDTSLEEVFLAVTEDNEMVDMEPGDTDISTDGGRLPRPFMGRGSIRRRHYRMPSASSINLSITDEHQGLLANDVTDAVHQEAMAQPAPPQDASGDGDGEEVDGDSTPMAQFQREPMQNQKAPADVSSSEPQGAVASSIPPRVKGHNRNKGHARQVSFSQLDVQASVNSSQTPDGASNGTPNVIGQTKGKGHARQVSFSQQEATILAPPVHAQEVLDLSDKRVTGFQLVRRQFAALFFKRFHHARRSKKGFLAQVMLPVIFVCFSMLFATLIPPIQQPSALRLVPWLYGSDNYVFYSQDNVNNSISARMEDALVNGPGIGVRCMPNSDIGYPCEPNRATEWGKSPKPSFPDYLYEDYESRNLTCTCNKGFQSCDVGAEGPPPPTRREATTDYLQNMTSVNVSHYLVKTMEDFILNRFGGMSFIEDNEDALISINQSRQLIGEWMRGNVSTVPGDGDPNREFLPSSDTIREVYEVLTSLTTPSNVKVWWDNNGWHALPIYMNVMNNLLLRAHIDSDNSSQYHGITVTNHPINFTSSQIDDEIRSKSSVNLAVAMFVMFALAFVPASFVVFLISERTSKAKHLQMVSGINPTVYWISNFCWDMVNYMIPAILTVTIFLAFRMTAFTSGDSLPTVILLLVLYGWAITPMTYPAAFVFQVPSTAYLSMACGNMLVGITTVLSTYILDFLGRDDEYLQNVNEVLKKVFLLFPPYCLGRGLMDMASNQLMADVLSEYTDYVAPDPLKWAQLGKNLFALFIEGFVFFILTLLIEYRFFITPRQVTPTPTLSEQDDDDVQRERQRVLTGRAMNDVIRIENLSKVYSTSRGPMTAVDKMCVGIPKGECFGLLGVNGAGKTTTFKMLTGDTSVTSGTAHITSYSILDAMQDVNRSMGYCPQFDALDELMTGQEHLEFYARVRGVIEEEIPKVADWGIRKLGLTEYRDRSAGTYSGGNKRKLSTAIALIGNPPVIFLDEPTTGMDPKSRRFLWNCITSIVKEGRSVVLTSHSMEECEALCTRLAIMVNGKFKCLGSTQHLKNKFGDGYTLTIRLGGEVPQTAALIDFMEVEFPSANLREQHFNMLEFQLSSSDTILSKVFQYLEDKRSRFNIEDYSVSQTTLDQVFINFASQQRTGDETTVELTLFPPAANNVQANNRVALSTDGASARYIPTPHELTSINSNDVPLQPKNTNMRHQRQRSGQLDKVTVNSLFSTPPPQAMAASSPVATAHPQNTNKIMTQYSGYNNPMYDSNGPPTEPVLRFASADSGVTREGGLQMDEIDLSSQC</sequence>
<accession>A0A7M7PJN5</accession>
<feature type="compositionally biased region" description="Polar residues" evidence="11">
    <location>
        <begin position="1527"/>
        <end position="1542"/>
    </location>
</feature>
<dbReference type="InterPro" id="IPR003439">
    <property type="entry name" value="ABC_transporter-like_ATP-bd"/>
</dbReference>
<feature type="transmembrane region" description="Helical" evidence="12">
    <location>
        <begin position="1960"/>
        <end position="1982"/>
    </location>
</feature>
<dbReference type="GO" id="GO:0016887">
    <property type="term" value="F:ATP hydrolysis activity"/>
    <property type="evidence" value="ECO:0007669"/>
    <property type="project" value="InterPro"/>
</dbReference>
<dbReference type="InterPro" id="IPR017871">
    <property type="entry name" value="ABC_transporter-like_CS"/>
</dbReference>
<evidence type="ECO:0000256" key="1">
    <source>
        <dbReference type="ARBA" id="ARBA00004141"/>
    </source>
</evidence>
<feature type="transmembrane region" description="Helical" evidence="12">
    <location>
        <begin position="2160"/>
        <end position="2182"/>
    </location>
</feature>
<dbReference type="InterPro" id="IPR026082">
    <property type="entry name" value="ABCA"/>
</dbReference>
<dbReference type="GO" id="GO:0140359">
    <property type="term" value="F:ABC-type transporter activity"/>
    <property type="evidence" value="ECO:0007669"/>
    <property type="project" value="InterPro"/>
</dbReference>
<dbReference type="OrthoDB" id="8061355at2759"/>
<evidence type="ECO:0000256" key="8">
    <source>
        <dbReference type="ARBA" id="ARBA00023136"/>
    </source>
</evidence>
<feature type="transmembrane region" description="Helical" evidence="12">
    <location>
        <begin position="2071"/>
        <end position="2093"/>
    </location>
</feature>
<name>A0A7M7PJN5_STRPU</name>
<evidence type="ECO:0000313" key="15">
    <source>
        <dbReference type="Proteomes" id="UP000007110"/>
    </source>
</evidence>
<keyword evidence="6" id="KW-1278">Translocase</keyword>
<comment type="subcellular location">
    <subcellularLocation>
        <location evidence="1">Membrane</location>
        <topology evidence="1">Multi-pass membrane protein</topology>
    </subcellularLocation>
</comment>
<dbReference type="KEGG" id="spu:589328"/>
<dbReference type="Proteomes" id="UP000007110">
    <property type="component" value="Unassembled WGS sequence"/>
</dbReference>
<dbReference type="GO" id="GO:0005548">
    <property type="term" value="F:phospholipid transporter activity"/>
    <property type="evidence" value="ECO:0007669"/>
    <property type="project" value="UniProtKB-ARBA"/>
</dbReference>
<dbReference type="GO" id="GO:0005319">
    <property type="term" value="F:lipid transporter activity"/>
    <property type="evidence" value="ECO:0000318"/>
    <property type="project" value="GO_Central"/>
</dbReference>
<protein>
    <recommendedName>
        <fullName evidence="13">ABC transporter domain-containing protein</fullName>
    </recommendedName>
</protein>
<dbReference type="GO" id="GO:0034204">
    <property type="term" value="P:lipid translocation"/>
    <property type="evidence" value="ECO:0007669"/>
    <property type="project" value="UniProtKB-ARBA"/>
</dbReference>
<keyword evidence="10" id="KW-0325">Glycoprotein</keyword>
<dbReference type="InterPro" id="IPR003593">
    <property type="entry name" value="AAA+_ATPase"/>
</dbReference>
<dbReference type="Pfam" id="PF12698">
    <property type="entry name" value="ABC2_membrane_3"/>
    <property type="match status" value="2"/>
</dbReference>